<comment type="caution">
    <text evidence="1">The sequence shown here is derived from an EMBL/GenBank/DDBJ whole genome shotgun (WGS) entry which is preliminary data.</text>
</comment>
<organism evidence="1 2">
    <name type="scientific">Pistacia atlantica</name>
    <dbReference type="NCBI Taxonomy" id="434234"/>
    <lineage>
        <taxon>Eukaryota</taxon>
        <taxon>Viridiplantae</taxon>
        <taxon>Streptophyta</taxon>
        <taxon>Embryophyta</taxon>
        <taxon>Tracheophyta</taxon>
        <taxon>Spermatophyta</taxon>
        <taxon>Magnoliopsida</taxon>
        <taxon>eudicotyledons</taxon>
        <taxon>Gunneridae</taxon>
        <taxon>Pentapetalae</taxon>
        <taxon>rosids</taxon>
        <taxon>malvids</taxon>
        <taxon>Sapindales</taxon>
        <taxon>Anacardiaceae</taxon>
        <taxon>Pistacia</taxon>
    </lineage>
</organism>
<dbReference type="Proteomes" id="UP001164250">
    <property type="component" value="Chromosome 11"/>
</dbReference>
<accession>A0ACC1AAK1</accession>
<reference evidence="2" key="1">
    <citation type="journal article" date="2023" name="G3 (Bethesda)">
        <title>Genome assembly and association tests identify interacting loci associated with vigor, precocity, and sex in interspecific pistachio rootstocks.</title>
        <authorList>
            <person name="Palmer W."/>
            <person name="Jacygrad E."/>
            <person name="Sagayaradj S."/>
            <person name="Cavanaugh K."/>
            <person name="Han R."/>
            <person name="Bertier L."/>
            <person name="Beede B."/>
            <person name="Kafkas S."/>
            <person name="Golino D."/>
            <person name="Preece J."/>
            <person name="Michelmore R."/>
        </authorList>
    </citation>
    <scope>NUCLEOTIDE SEQUENCE [LARGE SCALE GENOMIC DNA]</scope>
</reference>
<evidence type="ECO:0000313" key="2">
    <source>
        <dbReference type="Proteomes" id="UP001164250"/>
    </source>
</evidence>
<evidence type="ECO:0000313" key="1">
    <source>
        <dbReference type="EMBL" id="KAJ0084258.1"/>
    </source>
</evidence>
<gene>
    <name evidence="1" type="ORF">Patl1_30788</name>
</gene>
<protein>
    <submittedName>
        <fullName evidence="1">Uncharacterized protein</fullName>
    </submittedName>
</protein>
<dbReference type="EMBL" id="CM047907">
    <property type="protein sequence ID" value="KAJ0084258.1"/>
    <property type="molecule type" value="Genomic_DNA"/>
</dbReference>
<name>A0ACC1AAK1_9ROSI</name>
<proteinExistence type="predicted"/>
<keyword evidence="2" id="KW-1185">Reference proteome</keyword>
<sequence>MDSVVYSNGRRGGWVTFPFITGSVIGLTLGGAGWLLNLIVYLIQEFHINSIDAAQIFNFVNGGSNLFTVIGAIIADSLLGSFSVILISSCLSLLGITILALTASLDSLRPQPCENGFKFVQKANEPPNWQYYIQLELDDKYVTDDATMSLTGSVFQDVNVDSMKIDILPEEVSIVQNDGRAIVEMQHESEMQQCH</sequence>